<dbReference type="SUPFAM" id="SSF55874">
    <property type="entry name" value="ATPase domain of HSP90 chaperone/DNA topoisomerase II/histidine kinase"/>
    <property type="match status" value="1"/>
</dbReference>
<comment type="caution">
    <text evidence="12">The sequence shown here is derived from an EMBL/GenBank/DDBJ whole genome shotgun (WGS) entry which is preliminary data.</text>
</comment>
<evidence type="ECO:0000256" key="6">
    <source>
        <dbReference type="ARBA" id="ARBA00022777"/>
    </source>
</evidence>
<dbReference type="Proteomes" id="UP001596083">
    <property type="component" value="Unassembled WGS sequence"/>
</dbReference>
<dbReference type="Gene3D" id="3.30.565.10">
    <property type="entry name" value="Histidine kinase-like ATPase, C-terminal domain"/>
    <property type="match status" value="1"/>
</dbReference>
<keyword evidence="8" id="KW-0902">Two-component regulatory system</keyword>
<organism evidence="12 13">
    <name type="scientific">Streptomyces gamaensis</name>
    <dbReference type="NCBI Taxonomy" id="1763542"/>
    <lineage>
        <taxon>Bacteria</taxon>
        <taxon>Bacillati</taxon>
        <taxon>Actinomycetota</taxon>
        <taxon>Actinomycetes</taxon>
        <taxon>Kitasatosporales</taxon>
        <taxon>Streptomycetaceae</taxon>
        <taxon>Streptomyces</taxon>
    </lineage>
</organism>
<dbReference type="Gene3D" id="1.20.5.1930">
    <property type="match status" value="1"/>
</dbReference>
<feature type="transmembrane region" description="Helical" evidence="9">
    <location>
        <begin position="154"/>
        <end position="175"/>
    </location>
</feature>
<reference evidence="13" key="1">
    <citation type="journal article" date="2019" name="Int. J. Syst. Evol. Microbiol.">
        <title>The Global Catalogue of Microorganisms (GCM) 10K type strain sequencing project: providing services to taxonomists for standard genome sequencing and annotation.</title>
        <authorList>
            <consortium name="The Broad Institute Genomics Platform"/>
            <consortium name="The Broad Institute Genome Sequencing Center for Infectious Disease"/>
            <person name="Wu L."/>
            <person name="Ma J."/>
        </authorList>
    </citation>
    <scope>NUCLEOTIDE SEQUENCE [LARGE SCALE GENOMIC DNA]</scope>
    <source>
        <strain evidence="13">CGMCC 4.7304</strain>
    </source>
</reference>
<dbReference type="Pfam" id="PF02518">
    <property type="entry name" value="HATPase_c"/>
    <property type="match status" value="1"/>
</dbReference>
<dbReference type="Pfam" id="PF07730">
    <property type="entry name" value="HisKA_3"/>
    <property type="match status" value="1"/>
</dbReference>
<keyword evidence="4" id="KW-0808">Transferase</keyword>
<sequence length="408" mass="42505">MPPMTTAFAPSGSPAGARRSRRFRRGPVWLTAVLCGLWVVEGRLLSRGAAYPGQSGGHAHLVVWLAGLLVAACVLPWAQLKARATAAVGVSWSATGYLLAAGEHLPVWGVTESAALLVLLALVAWRAPIGVAMPLGTALAAGVLAVPVRDAEVTGTTVVAYAVVVAGVTALGLCLRYRDAERERAVAAAREAERLEVAGELHDFVAHHVAAMTVLAKATGPLARDERVAALLREIQVAGDEALSSARQLLRVLQHDQAPREPLPGLAAVRESVDRFRHEHPRIGDVTLFVDPCFDADLRPELASSVHRIVAEALANVSRHSPDASAVHVTLRAAGQRLFVSVRDDGRGARHAPSPEDSGGLGLVSLSERADAIGGSLTAGPIPGGGWEVLAVLPVGCPGAHANAPVRS</sequence>
<feature type="domain" description="Signal transduction histidine kinase subgroup 3 dimerisation and phosphoacceptor" evidence="11">
    <location>
        <begin position="193"/>
        <end position="256"/>
    </location>
</feature>
<keyword evidence="5" id="KW-0547">Nucleotide-binding</keyword>
<proteinExistence type="predicted"/>
<evidence type="ECO:0000256" key="7">
    <source>
        <dbReference type="ARBA" id="ARBA00022840"/>
    </source>
</evidence>
<evidence type="ECO:0000256" key="9">
    <source>
        <dbReference type="SAM" id="Phobius"/>
    </source>
</evidence>
<dbReference type="PANTHER" id="PTHR24421:SF10">
    <property type="entry name" value="NITRATE_NITRITE SENSOR PROTEIN NARQ"/>
    <property type="match status" value="1"/>
</dbReference>
<keyword evidence="3" id="KW-0597">Phosphoprotein</keyword>
<protein>
    <recommendedName>
        <fullName evidence="2">histidine kinase</fullName>
        <ecNumber evidence="2">2.7.13.3</ecNumber>
    </recommendedName>
</protein>
<dbReference type="CDD" id="cd16917">
    <property type="entry name" value="HATPase_UhpB-NarQ-NarX-like"/>
    <property type="match status" value="1"/>
</dbReference>
<comment type="catalytic activity">
    <reaction evidence="1">
        <text>ATP + protein L-histidine = ADP + protein N-phospho-L-histidine.</text>
        <dbReference type="EC" id="2.7.13.3"/>
    </reaction>
</comment>
<dbReference type="RefSeq" id="WP_390314432.1">
    <property type="nucleotide sequence ID" value="NZ_JBHSPB010000002.1"/>
</dbReference>
<keyword evidence="6 12" id="KW-0418">Kinase</keyword>
<evidence type="ECO:0000259" key="10">
    <source>
        <dbReference type="Pfam" id="PF02518"/>
    </source>
</evidence>
<accession>A0ABW0YV20</accession>
<name>A0ABW0YV20_9ACTN</name>
<dbReference type="InterPro" id="IPR036890">
    <property type="entry name" value="HATPase_C_sf"/>
</dbReference>
<evidence type="ECO:0000256" key="4">
    <source>
        <dbReference type="ARBA" id="ARBA00022679"/>
    </source>
</evidence>
<dbReference type="PANTHER" id="PTHR24421">
    <property type="entry name" value="NITRATE/NITRITE SENSOR PROTEIN NARX-RELATED"/>
    <property type="match status" value="1"/>
</dbReference>
<keyword evidence="9" id="KW-0472">Membrane</keyword>
<evidence type="ECO:0000259" key="11">
    <source>
        <dbReference type="Pfam" id="PF07730"/>
    </source>
</evidence>
<evidence type="ECO:0000256" key="5">
    <source>
        <dbReference type="ARBA" id="ARBA00022741"/>
    </source>
</evidence>
<feature type="domain" description="Histidine kinase/HSP90-like ATPase" evidence="10">
    <location>
        <begin position="304"/>
        <end position="395"/>
    </location>
</feature>
<dbReference type="InterPro" id="IPR011712">
    <property type="entry name" value="Sig_transdc_His_kin_sub3_dim/P"/>
</dbReference>
<evidence type="ECO:0000256" key="3">
    <source>
        <dbReference type="ARBA" id="ARBA00022553"/>
    </source>
</evidence>
<keyword evidence="13" id="KW-1185">Reference proteome</keyword>
<evidence type="ECO:0000256" key="1">
    <source>
        <dbReference type="ARBA" id="ARBA00000085"/>
    </source>
</evidence>
<keyword evidence="9" id="KW-1133">Transmembrane helix</keyword>
<dbReference type="InterPro" id="IPR050482">
    <property type="entry name" value="Sensor_HK_TwoCompSys"/>
</dbReference>
<evidence type="ECO:0000313" key="12">
    <source>
        <dbReference type="EMBL" id="MFC5719347.1"/>
    </source>
</evidence>
<dbReference type="InterPro" id="IPR003594">
    <property type="entry name" value="HATPase_dom"/>
</dbReference>
<feature type="transmembrane region" description="Helical" evidence="9">
    <location>
        <begin position="28"/>
        <end position="46"/>
    </location>
</feature>
<gene>
    <name evidence="12" type="ORF">ACFP1Z_03990</name>
</gene>
<feature type="transmembrane region" description="Helical" evidence="9">
    <location>
        <begin position="58"/>
        <end position="77"/>
    </location>
</feature>
<dbReference type="EMBL" id="JBHSPB010000002">
    <property type="protein sequence ID" value="MFC5719347.1"/>
    <property type="molecule type" value="Genomic_DNA"/>
</dbReference>
<dbReference type="EC" id="2.7.13.3" evidence="2"/>
<evidence type="ECO:0000256" key="8">
    <source>
        <dbReference type="ARBA" id="ARBA00023012"/>
    </source>
</evidence>
<evidence type="ECO:0000313" key="13">
    <source>
        <dbReference type="Proteomes" id="UP001596083"/>
    </source>
</evidence>
<evidence type="ECO:0000256" key="2">
    <source>
        <dbReference type="ARBA" id="ARBA00012438"/>
    </source>
</evidence>
<keyword evidence="7" id="KW-0067">ATP-binding</keyword>
<dbReference type="GO" id="GO:0016301">
    <property type="term" value="F:kinase activity"/>
    <property type="evidence" value="ECO:0007669"/>
    <property type="project" value="UniProtKB-KW"/>
</dbReference>
<keyword evidence="9" id="KW-0812">Transmembrane</keyword>